<name>A0A345CQZ5_9GAMM</name>
<proteinExistence type="predicted"/>
<organism evidence="1 2">
    <name type="scientific">Erwinia tracheiphila</name>
    <dbReference type="NCBI Taxonomy" id="65700"/>
    <lineage>
        <taxon>Bacteria</taxon>
        <taxon>Pseudomonadati</taxon>
        <taxon>Pseudomonadota</taxon>
        <taxon>Gammaproteobacteria</taxon>
        <taxon>Enterobacterales</taxon>
        <taxon>Erwiniaceae</taxon>
        <taxon>Erwinia</taxon>
    </lineage>
</organism>
<evidence type="ECO:0000313" key="1">
    <source>
        <dbReference type="EMBL" id="AXF75862.1"/>
    </source>
</evidence>
<dbReference type="Proteomes" id="UP000264980">
    <property type="component" value="Chromosome"/>
</dbReference>
<evidence type="ECO:0000313" key="2">
    <source>
        <dbReference type="Proteomes" id="UP000264980"/>
    </source>
</evidence>
<gene>
    <name evidence="1" type="ORF">AV903_06935</name>
</gene>
<protein>
    <submittedName>
        <fullName evidence="1">Uncharacterized protein</fullName>
    </submittedName>
</protein>
<dbReference type="AlphaFoldDB" id="A0A345CQZ5"/>
<reference evidence="2" key="1">
    <citation type="submission" date="2016-01" db="EMBL/GenBank/DDBJ databases">
        <authorList>
            <person name="Shapiro L."/>
        </authorList>
    </citation>
    <scope>NUCLEOTIDE SEQUENCE [LARGE SCALE GENOMIC DNA]</scope>
    <source>
        <strain evidence="2">MDcuke</strain>
    </source>
</reference>
<dbReference type="RefSeq" id="WP_233480662.1">
    <property type="nucleotide sequence ID" value="NZ_CP013970.1"/>
</dbReference>
<sequence length="73" mass="8007">MQKFLKRLSVDQFNTLYPSGSKFTYYSRKTDEKGIPCTIPGEAWALGHGEAVVRVEGVSGCVAITHLVKGTEC</sequence>
<accession>A0A345CQZ5</accession>
<dbReference type="EMBL" id="CP013970">
    <property type="protein sequence ID" value="AXF75862.1"/>
    <property type="molecule type" value="Genomic_DNA"/>
</dbReference>